<comment type="subcellular location">
    <subcellularLocation>
        <location evidence="1">Cell membrane</location>
        <topology evidence="1">Multi-pass membrane protein</topology>
    </subcellularLocation>
</comment>
<keyword evidence="3 13" id="KW-0812">Transmembrane</keyword>
<feature type="transmembrane region" description="Helical" evidence="13">
    <location>
        <begin position="46"/>
        <end position="67"/>
    </location>
</feature>
<evidence type="ECO:0000256" key="6">
    <source>
        <dbReference type="ARBA" id="ARBA00023040"/>
    </source>
</evidence>
<evidence type="ECO:0000256" key="1">
    <source>
        <dbReference type="ARBA" id="ARBA00004651"/>
    </source>
</evidence>
<reference evidence="15" key="1">
    <citation type="journal article" date="2023" name="Front. Mar. Sci.">
        <title>A new Merluccius polli reference genome to investigate the effects of global change in West African waters.</title>
        <authorList>
            <person name="Mateo J.L."/>
            <person name="Blanco-Fernandez C."/>
            <person name="Garcia-Vazquez E."/>
            <person name="Machado-Schiaffino G."/>
        </authorList>
    </citation>
    <scope>NUCLEOTIDE SEQUENCE</scope>
    <source>
        <strain evidence="15">C29</strain>
        <tissue evidence="15">Fin</tissue>
    </source>
</reference>
<evidence type="ECO:0000313" key="16">
    <source>
        <dbReference type="Proteomes" id="UP001174136"/>
    </source>
</evidence>
<keyword evidence="16" id="KW-1185">Reference proteome</keyword>
<name>A0AA47NCB5_MERPO</name>
<feature type="transmembrane region" description="Helical" evidence="13">
    <location>
        <begin position="204"/>
        <end position="234"/>
    </location>
</feature>
<keyword evidence="9" id="KW-1015">Disulfide bond</keyword>
<dbReference type="GO" id="GO:0007200">
    <property type="term" value="P:phospholipase C-activating G protein-coupled receptor signaling pathway"/>
    <property type="evidence" value="ECO:0007669"/>
    <property type="project" value="InterPro"/>
</dbReference>
<dbReference type="GO" id="GO:0002250">
    <property type="term" value="P:adaptive immune response"/>
    <property type="evidence" value="ECO:0007669"/>
    <property type="project" value="UniProtKB-KW"/>
</dbReference>
<evidence type="ECO:0000256" key="10">
    <source>
        <dbReference type="ARBA" id="ARBA00023170"/>
    </source>
</evidence>
<keyword evidence="10" id="KW-0675">Receptor</keyword>
<dbReference type="Pfam" id="PF00001">
    <property type="entry name" value="7tm_1"/>
    <property type="match status" value="1"/>
</dbReference>
<evidence type="ECO:0000256" key="12">
    <source>
        <dbReference type="ARBA" id="ARBA00023224"/>
    </source>
</evidence>
<dbReference type="PROSITE" id="PS50262">
    <property type="entry name" value="G_PROTEIN_RECEP_F1_2"/>
    <property type="match status" value="1"/>
</dbReference>
<dbReference type="InterPro" id="IPR017452">
    <property type="entry name" value="GPCR_Rhodpsn_7TM"/>
</dbReference>
<evidence type="ECO:0000256" key="4">
    <source>
        <dbReference type="ARBA" id="ARBA00022859"/>
    </source>
</evidence>
<evidence type="ECO:0000256" key="9">
    <source>
        <dbReference type="ARBA" id="ARBA00023157"/>
    </source>
</evidence>
<dbReference type="Proteomes" id="UP001174136">
    <property type="component" value="Unassembled WGS sequence"/>
</dbReference>
<dbReference type="EMBL" id="JAOPHQ010000228">
    <property type="protein sequence ID" value="KAK0155619.1"/>
    <property type="molecule type" value="Genomic_DNA"/>
</dbReference>
<evidence type="ECO:0000256" key="8">
    <source>
        <dbReference type="ARBA" id="ARBA00023136"/>
    </source>
</evidence>
<feature type="domain" description="G-protein coupled receptors family 1 profile" evidence="14">
    <location>
        <begin position="58"/>
        <end position="318"/>
    </location>
</feature>
<keyword evidence="4" id="KW-0391">Immunity</keyword>
<feature type="transmembrane region" description="Helical" evidence="13">
    <location>
        <begin position="79"/>
        <end position="99"/>
    </location>
</feature>
<keyword evidence="12" id="KW-0807">Transducer</keyword>
<keyword evidence="11" id="KW-0325">Glycoprotein</keyword>
<keyword evidence="5 13" id="KW-1133">Transmembrane helix</keyword>
<proteinExistence type="predicted"/>
<comment type="caution">
    <text evidence="15">The sequence shown here is derived from an EMBL/GenBank/DDBJ whole genome shotgun (WGS) entry which is preliminary data.</text>
</comment>
<dbReference type="GO" id="GO:0001621">
    <property type="term" value="F:G protein-coupled ADP receptor activity"/>
    <property type="evidence" value="ECO:0007669"/>
    <property type="project" value="TreeGrafter"/>
</dbReference>
<keyword evidence="8 13" id="KW-0472">Membrane</keyword>
<protein>
    <submittedName>
        <fullName evidence="15">P2Y purinoceptor 3</fullName>
    </submittedName>
</protein>
<evidence type="ECO:0000256" key="13">
    <source>
        <dbReference type="SAM" id="Phobius"/>
    </source>
</evidence>
<gene>
    <name evidence="15" type="primary">P2RY3_0</name>
    <name evidence="15" type="ORF">N1851_001994</name>
</gene>
<feature type="transmembrane region" description="Helical" evidence="13">
    <location>
        <begin position="158"/>
        <end position="178"/>
    </location>
</feature>
<dbReference type="InterPro" id="IPR000371">
    <property type="entry name" value="P2Y3_rcpt"/>
</dbReference>
<evidence type="ECO:0000259" key="14">
    <source>
        <dbReference type="PROSITE" id="PS50262"/>
    </source>
</evidence>
<evidence type="ECO:0000256" key="2">
    <source>
        <dbReference type="ARBA" id="ARBA00022475"/>
    </source>
</evidence>
<dbReference type="GO" id="GO:0005886">
    <property type="term" value="C:plasma membrane"/>
    <property type="evidence" value="ECO:0007669"/>
    <property type="project" value="UniProtKB-SubCell"/>
</dbReference>
<keyword evidence="2" id="KW-1003">Cell membrane</keyword>
<dbReference type="SUPFAM" id="SSF81321">
    <property type="entry name" value="Family A G protein-coupled receptor-like"/>
    <property type="match status" value="1"/>
</dbReference>
<accession>A0AA47NCB5</accession>
<dbReference type="FunFam" id="1.20.1070.10:FF:000017">
    <property type="entry name" value="lysophosphatidic acid receptor 4"/>
    <property type="match status" value="1"/>
</dbReference>
<evidence type="ECO:0000313" key="15">
    <source>
        <dbReference type="EMBL" id="KAK0155619.1"/>
    </source>
</evidence>
<keyword evidence="6" id="KW-0297">G-protein coupled receptor</keyword>
<evidence type="ECO:0000256" key="5">
    <source>
        <dbReference type="ARBA" id="ARBA00022989"/>
    </source>
</evidence>
<evidence type="ECO:0000256" key="7">
    <source>
        <dbReference type="ARBA" id="ARBA00023130"/>
    </source>
</evidence>
<dbReference type="PRINTS" id="PR01065">
    <property type="entry name" value="P2Y3PRNOCPTR"/>
</dbReference>
<evidence type="ECO:0000256" key="3">
    <source>
        <dbReference type="ARBA" id="ARBA00022692"/>
    </source>
</evidence>
<evidence type="ECO:0000256" key="11">
    <source>
        <dbReference type="ARBA" id="ARBA00023180"/>
    </source>
</evidence>
<feature type="transmembrane region" description="Helical" evidence="13">
    <location>
        <begin position="254"/>
        <end position="274"/>
    </location>
</feature>
<dbReference type="AlphaFoldDB" id="A0AA47NCB5"/>
<dbReference type="InterPro" id="IPR000276">
    <property type="entry name" value="GPCR_Rhodpsn"/>
</dbReference>
<dbReference type="PANTHER" id="PTHR24231:SF16">
    <property type="entry name" value="P2Y PURINOCEPTOR 6"/>
    <property type="match status" value="1"/>
</dbReference>
<sequence length="346" mass="39210">MGLDLEPTESSVAAEGLVSVVSNISGLLSGPRCTYNEDFKRILLPAVYTIVFLIGLPLNSAVILKIWRLRPSLSRNNVYMFNLAMADLLYVMSLPLLIYNYASHDYWPFGEVTCKLVRFQFYSNMHGSIFFLTCISLQRYVGICYPLATWHKRGGRRLAWIVCGGVWLVVATLCAPTFRFAATGIQRNRTVCYDLSRPDRSLDYYPYGMALTCLGFVLPFLAVTACYCRLVWFLCRPSSYQGVTAASSEKREKAVRMIVVVVVVFAVSFLPFHLTKTLYMLVRTLPGTPCATRNLFSVVYKSTRPFASMNSVLDPILFYFTQPRYRQSTRRFVLKVTTLKSKSTSA</sequence>
<keyword evidence="7" id="KW-1064">Adaptive immunity</keyword>
<dbReference type="PRINTS" id="PR01157">
    <property type="entry name" value="P2YPURNOCPTR"/>
</dbReference>
<dbReference type="GO" id="GO:1905835">
    <property type="term" value="P:cellular response to pyrimidine ribonucleotide"/>
    <property type="evidence" value="ECO:0007669"/>
    <property type="project" value="TreeGrafter"/>
</dbReference>
<dbReference type="PRINTS" id="PR00237">
    <property type="entry name" value="GPCRRHODOPSN"/>
</dbReference>
<dbReference type="GO" id="GO:0045029">
    <property type="term" value="F:G protein-coupled UDP receptor activity"/>
    <property type="evidence" value="ECO:0007669"/>
    <property type="project" value="TreeGrafter"/>
</dbReference>
<dbReference type="GO" id="GO:0045030">
    <property type="term" value="F:G protein-coupled UTP receptor activity"/>
    <property type="evidence" value="ECO:0007669"/>
    <property type="project" value="TreeGrafter"/>
</dbReference>
<organism evidence="15 16">
    <name type="scientific">Merluccius polli</name>
    <name type="common">Benguela hake</name>
    <name type="synonym">Merluccius cadenati</name>
    <dbReference type="NCBI Taxonomy" id="89951"/>
    <lineage>
        <taxon>Eukaryota</taxon>
        <taxon>Metazoa</taxon>
        <taxon>Chordata</taxon>
        <taxon>Craniata</taxon>
        <taxon>Vertebrata</taxon>
        <taxon>Euteleostomi</taxon>
        <taxon>Actinopterygii</taxon>
        <taxon>Neopterygii</taxon>
        <taxon>Teleostei</taxon>
        <taxon>Neoteleostei</taxon>
        <taxon>Acanthomorphata</taxon>
        <taxon>Zeiogadaria</taxon>
        <taxon>Gadariae</taxon>
        <taxon>Gadiformes</taxon>
        <taxon>Gadoidei</taxon>
        <taxon>Merlucciidae</taxon>
        <taxon>Merluccius</taxon>
    </lineage>
</organism>
<dbReference type="PANTHER" id="PTHR24231">
    <property type="entry name" value="PURINOCEPTOR-RELATED G-PROTEIN COUPLED RECEPTOR"/>
    <property type="match status" value="1"/>
</dbReference>
<dbReference type="Gene3D" id="1.20.1070.10">
    <property type="entry name" value="Rhodopsin 7-helix transmembrane proteins"/>
    <property type="match status" value="1"/>
</dbReference>